<dbReference type="EMBL" id="FTMN01000001">
    <property type="protein sequence ID" value="SIP89725.1"/>
    <property type="molecule type" value="Genomic_DNA"/>
</dbReference>
<dbReference type="PANTHER" id="PTHR44688:SF16">
    <property type="entry name" value="DNA-BINDING TRANSCRIPTIONAL ACTIVATOR DEVR_DOSR"/>
    <property type="match status" value="1"/>
</dbReference>
<dbReference type="GO" id="GO:0006355">
    <property type="term" value="P:regulation of DNA-templated transcription"/>
    <property type="evidence" value="ECO:0007669"/>
    <property type="project" value="InterPro"/>
</dbReference>
<dbReference type="GO" id="GO:0003677">
    <property type="term" value="F:DNA binding"/>
    <property type="evidence" value="ECO:0007669"/>
    <property type="project" value="UniProtKB-KW"/>
</dbReference>
<dbReference type="CDD" id="cd06170">
    <property type="entry name" value="LuxR_C_like"/>
    <property type="match status" value="1"/>
</dbReference>
<dbReference type="Pfam" id="PF00196">
    <property type="entry name" value="GerE"/>
    <property type="match status" value="1"/>
</dbReference>
<dbReference type="AlphaFoldDB" id="A0A1N6NCD1"/>
<feature type="domain" description="HTH luxR-type" evidence="4">
    <location>
        <begin position="198"/>
        <end position="263"/>
    </location>
</feature>
<dbReference type="eggNOG" id="COG2197">
    <property type="taxonomic scope" value="Bacteria"/>
</dbReference>
<keyword evidence="2" id="KW-0238">DNA-binding</keyword>
<accession>A0A1N6NCD1</accession>
<dbReference type="RefSeq" id="WP_076460151.1">
    <property type="nucleotide sequence ID" value="NZ_FTMN01000001.1"/>
</dbReference>
<dbReference type="PANTHER" id="PTHR44688">
    <property type="entry name" value="DNA-BINDING TRANSCRIPTIONAL ACTIVATOR DEVR_DOSR"/>
    <property type="match status" value="1"/>
</dbReference>
<dbReference type="InterPro" id="IPR000792">
    <property type="entry name" value="Tscrpt_reg_LuxR_C"/>
</dbReference>
<dbReference type="PRINTS" id="PR00038">
    <property type="entry name" value="HTHLUXR"/>
</dbReference>
<gene>
    <name evidence="5" type="ORF">SAMN05421647_101215</name>
</gene>
<evidence type="ECO:0000256" key="2">
    <source>
        <dbReference type="ARBA" id="ARBA00023125"/>
    </source>
</evidence>
<sequence length="272" mass="30724">MIKSSHLESPSAQFNRSLATLIDHSRLKSFPNSLVEFLSELCHFDTALMVTYKKSFKPIIIYPTDPGDISITLHNYINKYFVLDPLFNAIQAQEIATISRLSEIAPDSFESTEYYQSCYKNFDLTEEISLVTQLNQQVTCALTLGRKSTLGPVTRAELQRLQSIAPVISSLIRQFWLSQSQEYVKYEKSDSAMKEALKTFASGVLTRREQEITALILQGHSSKAIAGMLNISPGTVKVHRKNIHTRLNTSTQSEIFNLFLTHLNELENQGAQ</sequence>
<keyword evidence="3" id="KW-0804">Transcription</keyword>
<dbReference type="PROSITE" id="PS50043">
    <property type="entry name" value="HTH_LUXR_2"/>
    <property type="match status" value="1"/>
</dbReference>
<evidence type="ECO:0000313" key="6">
    <source>
        <dbReference type="Proteomes" id="UP000186895"/>
    </source>
</evidence>
<name>A0A1N6NCD1_9GAMM</name>
<dbReference type="InterPro" id="IPR016032">
    <property type="entry name" value="Sig_transdc_resp-reg_C-effctor"/>
</dbReference>
<protein>
    <submittedName>
        <fullName evidence="5">Transcriptional regulator, LuxR family</fullName>
    </submittedName>
</protein>
<keyword evidence="1" id="KW-0805">Transcription regulation</keyword>
<dbReference type="STRING" id="49186.SAMN05421647_101215"/>
<dbReference type="Gene3D" id="1.10.10.10">
    <property type="entry name" value="Winged helix-like DNA-binding domain superfamily/Winged helix DNA-binding domain"/>
    <property type="match status" value="1"/>
</dbReference>
<evidence type="ECO:0000259" key="4">
    <source>
        <dbReference type="PROSITE" id="PS50043"/>
    </source>
</evidence>
<evidence type="ECO:0000256" key="1">
    <source>
        <dbReference type="ARBA" id="ARBA00023015"/>
    </source>
</evidence>
<evidence type="ECO:0000313" key="5">
    <source>
        <dbReference type="EMBL" id="SIP89725.1"/>
    </source>
</evidence>
<evidence type="ECO:0000256" key="3">
    <source>
        <dbReference type="ARBA" id="ARBA00023163"/>
    </source>
</evidence>
<dbReference type="SUPFAM" id="SSF46894">
    <property type="entry name" value="C-terminal effector domain of the bipartite response regulators"/>
    <property type="match status" value="1"/>
</dbReference>
<dbReference type="SMART" id="SM00421">
    <property type="entry name" value="HTH_LUXR"/>
    <property type="match status" value="1"/>
</dbReference>
<dbReference type="InterPro" id="IPR036388">
    <property type="entry name" value="WH-like_DNA-bd_sf"/>
</dbReference>
<dbReference type="PROSITE" id="PS00622">
    <property type="entry name" value="HTH_LUXR_1"/>
    <property type="match status" value="1"/>
</dbReference>
<proteinExistence type="predicted"/>
<organism evidence="5 6">
    <name type="scientific">Marinobacterium stanieri</name>
    <dbReference type="NCBI Taxonomy" id="49186"/>
    <lineage>
        <taxon>Bacteria</taxon>
        <taxon>Pseudomonadati</taxon>
        <taxon>Pseudomonadota</taxon>
        <taxon>Gammaproteobacteria</taxon>
        <taxon>Oceanospirillales</taxon>
        <taxon>Oceanospirillaceae</taxon>
        <taxon>Marinobacterium</taxon>
    </lineage>
</organism>
<reference evidence="5 6" key="1">
    <citation type="submission" date="2017-01" db="EMBL/GenBank/DDBJ databases">
        <authorList>
            <person name="Mah S.A."/>
            <person name="Swanson W.J."/>
            <person name="Moy G.W."/>
            <person name="Vacquier V.D."/>
        </authorList>
    </citation>
    <scope>NUCLEOTIDE SEQUENCE [LARGE SCALE GENOMIC DNA]</scope>
    <source>
        <strain evidence="5 6">DSM 7027</strain>
    </source>
</reference>
<dbReference type="Proteomes" id="UP000186895">
    <property type="component" value="Unassembled WGS sequence"/>
</dbReference>
<keyword evidence="6" id="KW-1185">Reference proteome</keyword>